<dbReference type="PANTHER" id="PTHR13789">
    <property type="entry name" value="MONOOXYGENASE"/>
    <property type="match status" value="1"/>
</dbReference>
<accession>A0A0D2F7I8</accession>
<dbReference type="HOGENOM" id="CLU_009665_4_0_1"/>
<keyword evidence="9" id="KW-1185">Reference proteome</keyword>
<evidence type="ECO:0000313" key="8">
    <source>
        <dbReference type="EMBL" id="KIW63968.1"/>
    </source>
</evidence>
<evidence type="ECO:0000313" key="9">
    <source>
        <dbReference type="Proteomes" id="UP000054266"/>
    </source>
</evidence>
<evidence type="ECO:0000256" key="5">
    <source>
        <dbReference type="ARBA" id="ARBA00023033"/>
    </source>
</evidence>
<sequence>MDHILSEESSHYLHGKTIIVSGAGIAGLAFAVALTQQFPGSSTSVAKPKVVIFERDSYDERVGREGYTLSLRTDHNASGVQILDRLGLYEAVRSVSVNAKDGASEGGGFNIWNPDFRPFLRLAAAPIGPKRLVGIRVRRNALQKVLAHAAVDSGAEIHWENAVADAELTEEGSVKVSLSDGSVVRGDILIAADGSHSKLGSLLRPIHDLDYTGVYCWSGIAKYASPEAVPKPVNRDWGLVVGAKGGVGCFVSPVDDTSALWSLSRRSPEKKEPLRYPIPQERLDQLMKESVDLSSCFAPVVKNLVSATDQSTVLLFNAMDRKPFPHSISAKGPVIYIGDANHAVSPFAGAGANLALMDAWELASALKNASSLEEAVVAYDKAAVPRASTILKISRWSIDIAHATGIRLFLYKVVLQMLGIFVGRRSST</sequence>
<dbReference type="InterPro" id="IPR002938">
    <property type="entry name" value="FAD-bd"/>
</dbReference>
<dbReference type="STRING" id="5601.A0A0D2F7I8"/>
<evidence type="ECO:0000256" key="1">
    <source>
        <dbReference type="ARBA" id="ARBA00007992"/>
    </source>
</evidence>
<keyword evidence="2" id="KW-0285">Flavoprotein</keyword>
<dbReference type="Proteomes" id="UP000054266">
    <property type="component" value="Unassembled WGS sequence"/>
</dbReference>
<dbReference type="GO" id="GO:0071949">
    <property type="term" value="F:FAD binding"/>
    <property type="evidence" value="ECO:0007669"/>
    <property type="project" value="InterPro"/>
</dbReference>
<protein>
    <recommendedName>
        <fullName evidence="7">FAD-binding domain-containing protein</fullName>
    </recommendedName>
</protein>
<keyword evidence="6" id="KW-0812">Transmembrane</keyword>
<comment type="similarity">
    <text evidence="1">Belongs to the paxM FAD-dependent monooxygenase family.</text>
</comment>
<proteinExistence type="inferred from homology"/>
<evidence type="ECO:0000256" key="6">
    <source>
        <dbReference type="SAM" id="Phobius"/>
    </source>
</evidence>
<feature type="domain" description="FAD-binding" evidence="7">
    <location>
        <begin position="19"/>
        <end position="381"/>
    </location>
</feature>
<keyword evidence="5" id="KW-0503">Monooxygenase</keyword>
<keyword evidence="4" id="KW-0560">Oxidoreductase</keyword>
<evidence type="ECO:0000256" key="4">
    <source>
        <dbReference type="ARBA" id="ARBA00023002"/>
    </source>
</evidence>
<evidence type="ECO:0000256" key="2">
    <source>
        <dbReference type="ARBA" id="ARBA00022630"/>
    </source>
</evidence>
<dbReference type="EMBL" id="KN846961">
    <property type="protein sequence ID" value="KIW63968.1"/>
    <property type="molecule type" value="Genomic_DNA"/>
</dbReference>
<keyword evidence="3" id="KW-0274">FAD</keyword>
<dbReference type="Gene3D" id="3.50.50.60">
    <property type="entry name" value="FAD/NAD(P)-binding domain"/>
    <property type="match status" value="1"/>
</dbReference>
<evidence type="ECO:0000259" key="7">
    <source>
        <dbReference type="Pfam" id="PF01494"/>
    </source>
</evidence>
<keyword evidence="6" id="KW-1133">Transmembrane helix</keyword>
<dbReference type="Pfam" id="PF01494">
    <property type="entry name" value="FAD_binding_3"/>
    <property type="match status" value="1"/>
</dbReference>
<dbReference type="GO" id="GO:0004497">
    <property type="term" value="F:monooxygenase activity"/>
    <property type="evidence" value="ECO:0007669"/>
    <property type="project" value="UniProtKB-KW"/>
</dbReference>
<keyword evidence="6" id="KW-0472">Membrane</keyword>
<dbReference type="PRINTS" id="PR00420">
    <property type="entry name" value="RNGMNOXGNASE"/>
</dbReference>
<evidence type="ECO:0000256" key="3">
    <source>
        <dbReference type="ARBA" id="ARBA00022827"/>
    </source>
</evidence>
<dbReference type="SUPFAM" id="SSF51905">
    <property type="entry name" value="FAD/NAD(P)-binding domain"/>
    <property type="match status" value="1"/>
</dbReference>
<dbReference type="InterPro" id="IPR036188">
    <property type="entry name" value="FAD/NAD-bd_sf"/>
</dbReference>
<gene>
    <name evidence="8" type="ORF">PV04_08928</name>
</gene>
<name>A0A0D2F7I8_9EURO</name>
<reference evidence="8 9" key="1">
    <citation type="submission" date="2015-01" db="EMBL/GenBank/DDBJ databases">
        <title>The Genome Sequence of Capronia semiimmersa CBS27337.</title>
        <authorList>
            <consortium name="The Broad Institute Genomics Platform"/>
            <person name="Cuomo C."/>
            <person name="de Hoog S."/>
            <person name="Gorbushina A."/>
            <person name="Stielow B."/>
            <person name="Teixiera M."/>
            <person name="Abouelleil A."/>
            <person name="Chapman S.B."/>
            <person name="Priest M."/>
            <person name="Young S.K."/>
            <person name="Wortman J."/>
            <person name="Nusbaum C."/>
            <person name="Birren B."/>
        </authorList>
    </citation>
    <scope>NUCLEOTIDE SEQUENCE [LARGE SCALE GENOMIC DNA]</scope>
    <source>
        <strain evidence="8 9">CBS 27337</strain>
    </source>
</reference>
<organism evidence="8 9">
    <name type="scientific">Phialophora macrospora</name>
    <dbReference type="NCBI Taxonomy" id="1851006"/>
    <lineage>
        <taxon>Eukaryota</taxon>
        <taxon>Fungi</taxon>
        <taxon>Dikarya</taxon>
        <taxon>Ascomycota</taxon>
        <taxon>Pezizomycotina</taxon>
        <taxon>Eurotiomycetes</taxon>
        <taxon>Chaetothyriomycetidae</taxon>
        <taxon>Chaetothyriales</taxon>
        <taxon>Herpotrichiellaceae</taxon>
        <taxon>Phialophora</taxon>
    </lineage>
</organism>
<dbReference type="PANTHER" id="PTHR13789:SF309">
    <property type="entry name" value="PUTATIVE (AFU_ORTHOLOGUE AFUA_6G14510)-RELATED"/>
    <property type="match status" value="1"/>
</dbReference>
<dbReference type="AlphaFoldDB" id="A0A0D2F7I8"/>
<feature type="transmembrane region" description="Helical" evidence="6">
    <location>
        <begin position="12"/>
        <end position="34"/>
    </location>
</feature>
<dbReference type="InterPro" id="IPR050493">
    <property type="entry name" value="FAD-dep_Monooxygenase_BioMet"/>
</dbReference>